<comment type="caution">
    <text evidence="1">The sequence shown here is derived from an EMBL/GenBank/DDBJ whole genome shotgun (WGS) entry which is preliminary data.</text>
</comment>
<dbReference type="EMBL" id="QQSY01000003">
    <property type="protein sequence ID" value="RDI98030.1"/>
    <property type="molecule type" value="Genomic_DNA"/>
</dbReference>
<name>A0A370K7L6_9GAMM</name>
<organism evidence="1 2">
    <name type="scientific">Dyella solisilvae</name>
    <dbReference type="NCBI Taxonomy" id="1920168"/>
    <lineage>
        <taxon>Bacteria</taxon>
        <taxon>Pseudomonadati</taxon>
        <taxon>Pseudomonadota</taxon>
        <taxon>Gammaproteobacteria</taxon>
        <taxon>Lysobacterales</taxon>
        <taxon>Rhodanobacteraceae</taxon>
        <taxon>Dyella</taxon>
    </lineage>
</organism>
<keyword evidence="2" id="KW-1185">Reference proteome</keyword>
<proteinExistence type="predicted"/>
<gene>
    <name evidence="1" type="ORF">DVT68_13170</name>
</gene>
<dbReference type="Proteomes" id="UP000254711">
    <property type="component" value="Unassembled WGS sequence"/>
</dbReference>
<dbReference type="RefSeq" id="WP_114825547.1">
    <property type="nucleotide sequence ID" value="NZ_QQSY01000003.1"/>
</dbReference>
<evidence type="ECO:0000313" key="2">
    <source>
        <dbReference type="Proteomes" id="UP000254711"/>
    </source>
</evidence>
<reference evidence="1 2" key="1">
    <citation type="submission" date="2018-07" db="EMBL/GenBank/DDBJ databases">
        <title>Dyella solisilvae sp. nov., isolated from the pine and broad-leaved mixed forest soil.</title>
        <authorList>
            <person name="Gao Z."/>
            <person name="Qiu L."/>
        </authorList>
    </citation>
    <scope>NUCLEOTIDE SEQUENCE [LARGE SCALE GENOMIC DNA]</scope>
    <source>
        <strain evidence="1 2">DHG54</strain>
    </source>
</reference>
<sequence>MQTERTHPVTNALAVARACAELALEAETEGSFPRPLATSVLAAANDAAARLKVFLTTYADTLSPDLAHRSFQAHSDLAAIAQFSGLVLTYTSTPRDGAYLAKIVRHTANHAVDCLSHVEEVIYL</sequence>
<evidence type="ECO:0000313" key="1">
    <source>
        <dbReference type="EMBL" id="RDI98030.1"/>
    </source>
</evidence>
<dbReference type="OrthoDB" id="5962146at2"/>
<dbReference type="AlphaFoldDB" id="A0A370K7L6"/>
<accession>A0A370K7L6</accession>
<protein>
    <submittedName>
        <fullName evidence="1">Uncharacterized protein</fullName>
    </submittedName>
</protein>